<proteinExistence type="predicted"/>
<dbReference type="InterPro" id="IPR016152">
    <property type="entry name" value="PTrfase/Anion_transptr"/>
</dbReference>
<evidence type="ECO:0000256" key="2">
    <source>
        <dbReference type="ARBA" id="ARBA00022448"/>
    </source>
</evidence>
<evidence type="ECO:0000256" key="5">
    <source>
        <dbReference type="ARBA" id="ARBA00022679"/>
    </source>
</evidence>
<organism evidence="8 9">
    <name type="scientific">Candidatus Ghiorseimicrobium undicola</name>
    <dbReference type="NCBI Taxonomy" id="1974746"/>
    <lineage>
        <taxon>Bacteria</taxon>
        <taxon>Pseudomonadati</taxon>
        <taxon>Candidatus Omnitrophota</taxon>
        <taxon>Candidatus Ghiorseimicrobium</taxon>
    </lineage>
</organism>
<accession>A0A2H0LWQ1</accession>
<dbReference type="PROSITE" id="PS51094">
    <property type="entry name" value="PTS_EIIA_TYPE_2"/>
    <property type="match status" value="1"/>
</dbReference>
<dbReference type="InterPro" id="IPR004715">
    <property type="entry name" value="PTS_IIA_fruc"/>
</dbReference>
<keyword evidence="4" id="KW-0762">Sugar transport</keyword>
<evidence type="ECO:0000256" key="6">
    <source>
        <dbReference type="ARBA" id="ARBA00022683"/>
    </source>
</evidence>
<name>A0A2H0LWQ1_9BACT</name>
<dbReference type="InterPro" id="IPR051541">
    <property type="entry name" value="PTS_SugarTrans_NitroReg"/>
</dbReference>
<keyword evidence="6" id="KW-0598">Phosphotransferase system</keyword>
<dbReference type="SUPFAM" id="SSF55804">
    <property type="entry name" value="Phoshotransferase/anion transport protein"/>
    <property type="match status" value="1"/>
</dbReference>
<feature type="domain" description="PTS EIIA type-2" evidence="7">
    <location>
        <begin position="5"/>
        <end position="151"/>
    </location>
</feature>
<gene>
    <name evidence="8" type="ORF">COV72_05960</name>
</gene>
<protein>
    <submittedName>
        <fullName evidence="8">PTS fructose transporter subunit IIA</fullName>
    </submittedName>
</protein>
<dbReference type="FunFam" id="3.40.930.10:FF:000009">
    <property type="entry name" value="PTS system, fructose specific IIABC component"/>
    <property type="match status" value="1"/>
</dbReference>
<dbReference type="Gene3D" id="3.40.930.10">
    <property type="entry name" value="Mannitol-specific EII, Chain A"/>
    <property type="match status" value="1"/>
</dbReference>
<evidence type="ECO:0000259" key="7">
    <source>
        <dbReference type="PROSITE" id="PS51094"/>
    </source>
</evidence>
<dbReference type="GO" id="GO:0005737">
    <property type="term" value="C:cytoplasm"/>
    <property type="evidence" value="ECO:0007669"/>
    <property type="project" value="UniProtKB-SubCell"/>
</dbReference>
<evidence type="ECO:0000256" key="4">
    <source>
        <dbReference type="ARBA" id="ARBA00022597"/>
    </source>
</evidence>
<dbReference type="InterPro" id="IPR002178">
    <property type="entry name" value="PTS_EIIA_type-2_dom"/>
</dbReference>
<dbReference type="Pfam" id="PF00359">
    <property type="entry name" value="PTS_EIIA_2"/>
    <property type="match status" value="1"/>
</dbReference>
<evidence type="ECO:0000313" key="9">
    <source>
        <dbReference type="Proteomes" id="UP000229641"/>
    </source>
</evidence>
<dbReference type="GO" id="GO:0009401">
    <property type="term" value="P:phosphoenolpyruvate-dependent sugar phosphotransferase system"/>
    <property type="evidence" value="ECO:0007669"/>
    <property type="project" value="UniProtKB-KW"/>
</dbReference>
<keyword evidence="3" id="KW-0597">Phosphoprotein</keyword>
<comment type="caution">
    <text evidence="8">The sequence shown here is derived from an EMBL/GenBank/DDBJ whole genome shotgun (WGS) entry which is preliminary data.</text>
</comment>
<dbReference type="GO" id="GO:0016020">
    <property type="term" value="C:membrane"/>
    <property type="evidence" value="ECO:0007669"/>
    <property type="project" value="InterPro"/>
</dbReference>
<keyword evidence="5" id="KW-0808">Transferase</keyword>
<evidence type="ECO:0000313" key="8">
    <source>
        <dbReference type="EMBL" id="PIQ88821.1"/>
    </source>
</evidence>
<dbReference type="AlphaFoldDB" id="A0A2H0LWQ1"/>
<reference evidence="8 9" key="1">
    <citation type="submission" date="2017-09" db="EMBL/GenBank/DDBJ databases">
        <title>Depth-based differentiation of microbial function through sediment-hosted aquifers and enrichment of novel symbionts in the deep terrestrial subsurface.</title>
        <authorList>
            <person name="Probst A.J."/>
            <person name="Ladd B."/>
            <person name="Jarett J.K."/>
            <person name="Geller-Mcgrath D.E."/>
            <person name="Sieber C.M."/>
            <person name="Emerson J.B."/>
            <person name="Anantharaman K."/>
            <person name="Thomas B.C."/>
            <person name="Malmstrom R."/>
            <person name="Stieglmeier M."/>
            <person name="Klingl A."/>
            <person name="Woyke T."/>
            <person name="Ryan C.M."/>
            <person name="Banfield J.F."/>
        </authorList>
    </citation>
    <scope>NUCLEOTIDE SEQUENCE [LARGE SCALE GENOMIC DNA]</scope>
    <source>
        <strain evidence="8">CG11_big_fil_rev_8_21_14_0_20_42_13</strain>
    </source>
</reference>
<keyword evidence="2" id="KW-0813">Transport</keyword>
<sequence length="156" mass="17328">MKIMDFLSSKAITANIKSTDKNSVIKELVDLLINSQEVDKKHKNKLIELLKNREALGSTAIGQGVGIPHAKSDCVNKLIAAIGISKRGVDFESLDGELVYIFFLLLAPQDSAGPHLKALARISRLLKDKYFRDNLKSAEDEKAILKIIQQEDEKKV</sequence>
<dbReference type="EMBL" id="PCWA01000084">
    <property type="protein sequence ID" value="PIQ88821.1"/>
    <property type="molecule type" value="Genomic_DNA"/>
</dbReference>
<evidence type="ECO:0000256" key="1">
    <source>
        <dbReference type="ARBA" id="ARBA00004496"/>
    </source>
</evidence>
<dbReference type="PANTHER" id="PTHR47738">
    <property type="entry name" value="PTS SYSTEM FRUCTOSE-LIKE EIIA COMPONENT-RELATED"/>
    <property type="match status" value="1"/>
</dbReference>
<dbReference type="NCBIfam" id="TIGR00848">
    <property type="entry name" value="fruA"/>
    <property type="match status" value="1"/>
</dbReference>
<dbReference type="Proteomes" id="UP000229641">
    <property type="component" value="Unassembled WGS sequence"/>
</dbReference>
<comment type="subcellular location">
    <subcellularLocation>
        <location evidence="1">Cytoplasm</location>
    </subcellularLocation>
</comment>
<dbReference type="GO" id="GO:0008982">
    <property type="term" value="F:protein-N(PI)-phosphohistidine-sugar phosphotransferase activity"/>
    <property type="evidence" value="ECO:0007669"/>
    <property type="project" value="InterPro"/>
</dbReference>
<dbReference type="PANTHER" id="PTHR47738:SF2">
    <property type="entry name" value="PTS SYSTEM FRUCTOSE-LIKE EIIA COMPONENT"/>
    <property type="match status" value="1"/>
</dbReference>
<dbReference type="CDD" id="cd00211">
    <property type="entry name" value="PTS_IIA_fru"/>
    <property type="match status" value="1"/>
</dbReference>
<evidence type="ECO:0000256" key="3">
    <source>
        <dbReference type="ARBA" id="ARBA00022553"/>
    </source>
</evidence>